<gene>
    <name evidence="8" type="ORF">GTW20_10995</name>
</gene>
<comment type="subcellular location">
    <subcellularLocation>
        <location evidence="1">Cell membrane</location>
        <topology evidence="1">Multi-pass membrane protein</topology>
    </subcellularLocation>
</comment>
<dbReference type="EMBL" id="WWHY01000001">
    <property type="protein sequence ID" value="MYR32786.1"/>
    <property type="molecule type" value="Genomic_DNA"/>
</dbReference>
<feature type="transmembrane region" description="Helical" evidence="6">
    <location>
        <begin position="41"/>
        <end position="74"/>
    </location>
</feature>
<keyword evidence="5 6" id="KW-0472">Membrane</keyword>
<organism evidence="8 9">
    <name type="scientific">Nocardiopsis alba</name>
    <dbReference type="NCBI Taxonomy" id="53437"/>
    <lineage>
        <taxon>Bacteria</taxon>
        <taxon>Bacillati</taxon>
        <taxon>Actinomycetota</taxon>
        <taxon>Actinomycetes</taxon>
        <taxon>Streptosporangiales</taxon>
        <taxon>Nocardiopsidaceae</taxon>
        <taxon>Nocardiopsis</taxon>
    </lineage>
</organism>
<evidence type="ECO:0000259" key="7">
    <source>
        <dbReference type="Pfam" id="PF00482"/>
    </source>
</evidence>
<name>A0A7K2ISC5_9ACTN</name>
<sequence length="233" mass="24130">MFFEVTTVLCAVAAVTAASGPGRGSGPARPPRLPRRRPPTWWVLVTIVAGAVTVATVLFGPLAGPLVFAGAAAVWWRRRGRSSPERLPVDTDLPILIGLIASGIRAGATLPACLTAVSRAATGTSGAELAAVAERLRLGAEPAEAWRRSALPAPLLAVGRDLARASETGAPVADLLDRHAADLRRASRARSMERIERLGVLVIAPLGTCFLPAFILIGLVPMAAGLLDAALAH</sequence>
<dbReference type="AlphaFoldDB" id="A0A7K2ISC5"/>
<dbReference type="PANTHER" id="PTHR35007:SF3">
    <property type="entry name" value="POSSIBLE CONSERVED ALANINE RICH MEMBRANE PROTEIN"/>
    <property type="match status" value="1"/>
</dbReference>
<dbReference type="InterPro" id="IPR018076">
    <property type="entry name" value="T2SS_GspF_dom"/>
</dbReference>
<evidence type="ECO:0000256" key="1">
    <source>
        <dbReference type="ARBA" id="ARBA00004651"/>
    </source>
</evidence>
<proteinExistence type="predicted"/>
<evidence type="ECO:0000256" key="4">
    <source>
        <dbReference type="ARBA" id="ARBA00022989"/>
    </source>
</evidence>
<protein>
    <submittedName>
        <fullName evidence="8">Type II secretion protein F</fullName>
    </submittedName>
</protein>
<keyword evidence="4 6" id="KW-1133">Transmembrane helix</keyword>
<evidence type="ECO:0000313" key="9">
    <source>
        <dbReference type="Proteomes" id="UP000467124"/>
    </source>
</evidence>
<keyword evidence="2" id="KW-1003">Cell membrane</keyword>
<keyword evidence="3 6" id="KW-0812">Transmembrane</keyword>
<reference evidence="8 9" key="1">
    <citation type="journal article" date="2019" name="Nat. Commun.">
        <title>The antimicrobial potential of Streptomyces from insect microbiomes.</title>
        <authorList>
            <person name="Chevrette M.G."/>
            <person name="Carlson C.M."/>
            <person name="Ortega H.E."/>
            <person name="Thomas C."/>
            <person name="Ananiev G.E."/>
            <person name="Barns K.J."/>
            <person name="Book A.J."/>
            <person name="Cagnazzo J."/>
            <person name="Carlos C."/>
            <person name="Flanigan W."/>
            <person name="Grubbs K.J."/>
            <person name="Horn H.A."/>
            <person name="Hoffmann F.M."/>
            <person name="Klassen J.L."/>
            <person name="Knack J.J."/>
            <person name="Lewin G.R."/>
            <person name="McDonald B.R."/>
            <person name="Muller L."/>
            <person name="Melo W.G.P."/>
            <person name="Pinto-Tomas A.A."/>
            <person name="Schmitz A."/>
            <person name="Wendt-Pienkowski E."/>
            <person name="Wildman S."/>
            <person name="Zhao M."/>
            <person name="Zhang F."/>
            <person name="Bugni T.S."/>
            <person name="Andes D.R."/>
            <person name="Pupo M.T."/>
            <person name="Currie C.R."/>
        </authorList>
    </citation>
    <scope>NUCLEOTIDE SEQUENCE [LARGE SCALE GENOMIC DNA]</scope>
    <source>
        <strain evidence="8 9">SID5840</strain>
    </source>
</reference>
<dbReference type="PANTHER" id="PTHR35007">
    <property type="entry name" value="INTEGRAL MEMBRANE PROTEIN-RELATED"/>
    <property type="match status" value="1"/>
</dbReference>
<evidence type="ECO:0000313" key="8">
    <source>
        <dbReference type="EMBL" id="MYR32786.1"/>
    </source>
</evidence>
<feature type="domain" description="Type II secretion system protein GspF" evidence="7">
    <location>
        <begin position="99"/>
        <end position="219"/>
    </location>
</feature>
<dbReference type="Pfam" id="PF00482">
    <property type="entry name" value="T2SSF"/>
    <property type="match status" value="1"/>
</dbReference>
<dbReference type="Proteomes" id="UP000467124">
    <property type="component" value="Unassembled WGS sequence"/>
</dbReference>
<evidence type="ECO:0000256" key="6">
    <source>
        <dbReference type="SAM" id="Phobius"/>
    </source>
</evidence>
<comment type="caution">
    <text evidence="8">The sequence shown here is derived from an EMBL/GenBank/DDBJ whole genome shotgun (WGS) entry which is preliminary data.</text>
</comment>
<evidence type="ECO:0000256" key="5">
    <source>
        <dbReference type="ARBA" id="ARBA00023136"/>
    </source>
</evidence>
<accession>A0A7K2ISC5</accession>
<evidence type="ECO:0000256" key="2">
    <source>
        <dbReference type="ARBA" id="ARBA00022475"/>
    </source>
</evidence>
<feature type="transmembrane region" description="Helical" evidence="6">
    <location>
        <begin position="198"/>
        <end position="224"/>
    </location>
</feature>
<dbReference type="RefSeq" id="WP_161110902.1">
    <property type="nucleotide sequence ID" value="NZ_JBHYPC010000014.1"/>
</dbReference>
<evidence type="ECO:0000256" key="3">
    <source>
        <dbReference type="ARBA" id="ARBA00022692"/>
    </source>
</evidence>
<dbReference type="GO" id="GO:0005886">
    <property type="term" value="C:plasma membrane"/>
    <property type="evidence" value="ECO:0007669"/>
    <property type="project" value="UniProtKB-SubCell"/>
</dbReference>